<keyword evidence="1" id="KW-0472">Membrane</keyword>
<protein>
    <recommendedName>
        <fullName evidence="4">FeoB-associated Cys-rich membrane protein</fullName>
    </recommendedName>
</protein>
<accession>A0A9E2L5U9</accession>
<evidence type="ECO:0008006" key="4">
    <source>
        <dbReference type="Google" id="ProtNLM"/>
    </source>
</evidence>
<evidence type="ECO:0000313" key="2">
    <source>
        <dbReference type="EMBL" id="MBU3853541.1"/>
    </source>
</evidence>
<reference evidence="2" key="1">
    <citation type="journal article" date="2021" name="PeerJ">
        <title>Extensive microbial diversity within the chicken gut microbiome revealed by metagenomics and culture.</title>
        <authorList>
            <person name="Gilroy R."/>
            <person name="Ravi A."/>
            <person name="Getino M."/>
            <person name="Pursley I."/>
            <person name="Horton D.L."/>
            <person name="Alikhan N.F."/>
            <person name="Baker D."/>
            <person name="Gharbi K."/>
            <person name="Hall N."/>
            <person name="Watson M."/>
            <person name="Adriaenssens E.M."/>
            <person name="Foster-Nyarko E."/>
            <person name="Jarju S."/>
            <person name="Secka A."/>
            <person name="Antonio M."/>
            <person name="Oren A."/>
            <person name="Chaudhuri R.R."/>
            <person name="La Ragione R."/>
            <person name="Hildebrand F."/>
            <person name="Pallen M.J."/>
        </authorList>
    </citation>
    <scope>NUCLEOTIDE SEQUENCE</scope>
    <source>
        <strain evidence="2">G3-2149</strain>
    </source>
</reference>
<name>A0A9E2L5U9_9BACT</name>
<reference evidence="2" key="2">
    <citation type="submission" date="2021-04" db="EMBL/GenBank/DDBJ databases">
        <authorList>
            <person name="Gilroy R."/>
        </authorList>
    </citation>
    <scope>NUCLEOTIDE SEQUENCE</scope>
    <source>
        <strain evidence="2">G3-2149</strain>
    </source>
</reference>
<dbReference type="AlphaFoldDB" id="A0A9E2L5U9"/>
<dbReference type="Proteomes" id="UP000823865">
    <property type="component" value="Unassembled WGS sequence"/>
</dbReference>
<gene>
    <name evidence="2" type="ORF">H9789_06975</name>
</gene>
<proteinExistence type="predicted"/>
<keyword evidence="1" id="KW-1133">Transmembrane helix</keyword>
<evidence type="ECO:0000313" key="3">
    <source>
        <dbReference type="Proteomes" id="UP000823865"/>
    </source>
</evidence>
<keyword evidence="1" id="KW-0812">Transmembrane</keyword>
<feature type="transmembrane region" description="Helical" evidence="1">
    <location>
        <begin position="6"/>
        <end position="23"/>
    </location>
</feature>
<comment type="caution">
    <text evidence="2">The sequence shown here is derived from an EMBL/GenBank/DDBJ whole genome shotgun (WGS) entry which is preliminary data.</text>
</comment>
<dbReference type="EMBL" id="JAHLFU010000148">
    <property type="protein sequence ID" value="MBU3853541.1"/>
    <property type="molecule type" value="Genomic_DNA"/>
</dbReference>
<evidence type="ECO:0000256" key="1">
    <source>
        <dbReference type="SAM" id="Phobius"/>
    </source>
</evidence>
<organism evidence="2 3">
    <name type="scientific">Candidatus Paraprevotella stercoravium</name>
    <dbReference type="NCBI Taxonomy" id="2838725"/>
    <lineage>
        <taxon>Bacteria</taxon>
        <taxon>Pseudomonadati</taxon>
        <taxon>Bacteroidota</taxon>
        <taxon>Bacteroidia</taxon>
        <taxon>Bacteroidales</taxon>
        <taxon>Prevotellaceae</taxon>
        <taxon>Paraprevotella</taxon>
    </lineage>
</organism>
<sequence>MIQEIIVAIILLSAAIWVMRRIYKMITTTDAHPCHTCSTPCKLKDEMHKIKGKSNRKCTMSKENVPKN</sequence>